<feature type="transmembrane region" description="Helical" evidence="10">
    <location>
        <begin position="201"/>
        <end position="224"/>
    </location>
</feature>
<comment type="pathway">
    <text evidence="10">Cell wall biogenesis; peptidoglycan biosynthesis.</text>
</comment>
<dbReference type="RefSeq" id="WP_236027825.1">
    <property type="nucleotide sequence ID" value="NZ_CAJNOB010000006.1"/>
</dbReference>
<evidence type="ECO:0000256" key="5">
    <source>
        <dbReference type="ARBA" id="ARBA00022984"/>
    </source>
</evidence>
<keyword evidence="4 10" id="KW-0133">Cell shape</keyword>
<name>A0A8J2FNL9_9BACT</name>
<comment type="caution">
    <text evidence="12">The sequence shown here is derived from an EMBL/GenBank/DDBJ whole genome shotgun (WGS) entry which is preliminary data.</text>
</comment>
<feature type="transmembrane region" description="Helical" evidence="10">
    <location>
        <begin position="399"/>
        <end position="416"/>
    </location>
</feature>
<protein>
    <recommendedName>
        <fullName evidence="10">Probable lipid II flippase MurJ</fullName>
    </recommendedName>
</protein>
<evidence type="ECO:0000256" key="2">
    <source>
        <dbReference type="ARBA" id="ARBA00022475"/>
    </source>
</evidence>
<feature type="transmembrane region" description="Helical" evidence="10">
    <location>
        <begin position="169"/>
        <end position="186"/>
    </location>
</feature>
<evidence type="ECO:0000256" key="3">
    <source>
        <dbReference type="ARBA" id="ARBA00022692"/>
    </source>
</evidence>
<dbReference type="PANTHER" id="PTHR47019:SF1">
    <property type="entry name" value="LIPID II FLIPPASE MURJ"/>
    <property type="match status" value="1"/>
</dbReference>
<evidence type="ECO:0000256" key="11">
    <source>
        <dbReference type="PIRNR" id="PIRNR002869"/>
    </source>
</evidence>
<keyword evidence="3 10" id="KW-0812">Transmembrane</keyword>
<dbReference type="CDD" id="cd13123">
    <property type="entry name" value="MATE_MurJ_like"/>
    <property type="match status" value="1"/>
</dbReference>
<organism evidence="12 13">
    <name type="scientific">Candidatus Methylacidithermus pantelleriae</name>
    <dbReference type="NCBI Taxonomy" id="2744239"/>
    <lineage>
        <taxon>Bacteria</taxon>
        <taxon>Pseudomonadati</taxon>
        <taxon>Verrucomicrobiota</taxon>
        <taxon>Methylacidiphilae</taxon>
        <taxon>Methylacidiphilales</taxon>
        <taxon>Methylacidiphilaceae</taxon>
        <taxon>Candidatus Methylacidithermus</taxon>
    </lineage>
</organism>
<dbReference type="PIRSF" id="PIRSF002869">
    <property type="entry name" value="MviN"/>
    <property type="match status" value="1"/>
</dbReference>
<dbReference type="HAMAP" id="MF_02078">
    <property type="entry name" value="MurJ_MviN"/>
    <property type="match status" value="1"/>
</dbReference>
<dbReference type="InterPro" id="IPR004268">
    <property type="entry name" value="MurJ"/>
</dbReference>
<comment type="function">
    <text evidence="8 10 11">Involved in peptidoglycan biosynthesis. Transports lipid-linked peptidoglycan precursors from the inner to the outer leaflet of the cytoplasmic membrane.</text>
</comment>
<feature type="transmembrane region" description="Helical" evidence="10">
    <location>
        <begin position="289"/>
        <end position="307"/>
    </location>
</feature>
<dbReference type="InterPro" id="IPR051050">
    <property type="entry name" value="Lipid_II_flippase_MurJ/MviN"/>
</dbReference>
<feature type="transmembrane region" description="Helical" evidence="10">
    <location>
        <begin position="372"/>
        <end position="392"/>
    </location>
</feature>
<evidence type="ECO:0000256" key="7">
    <source>
        <dbReference type="ARBA" id="ARBA00023136"/>
    </source>
</evidence>
<feature type="transmembrane region" description="Helical" evidence="10">
    <location>
        <begin position="491"/>
        <end position="511"/>
    </location>
</feature>
<keyword evidence="6 10" id="KW-1133">Transmembrane helix</keyword>
<feature type="transmembrane region" description="Helical" evidence="10">
    <location>
        <begin position="328"/>
        <end position="352"/>
    </location>
</feature>
<dbReference type="EMBL" id="CAJNOB010000006">
    <property type="protein sequence ID" value="CAF0693573.1"/>
    <property type="molecule type" value="Genomic_DNA"/>
</dbReference>
<reference evidence="12" key="1">
    <citation type="submission" date="2021-02" db="EMBL/GenBank/DDBJ databases">
        <authorList>
            <person name="Cremers G."/>
            <person name="Picone N."/>
        </authorList>
    </citation>
    <scope>NUCLEOTIDE SEQUENCE</scope>
    <source>
        <strain evidence="12">PQ17</strain>
    </source>
</reference>
<feature type="transmembrane region" description="Helical" evidence="10">
    <location>
        <begin position="94"/>
        <end position="117"/>
    </location>
</feature>
<feature type="transmembrane region" description="Helical" evidence="10">
    <location>
        <begin position="137"/>
        <end position="157"/>
    </location>
</feature>
<sequence length="541" mass="58888">MKEELSTHRAAALVSAAVALSRVFGLLRELVFAAMFGAGKLLDAYLAAFQIPNLLRDLFAEGALSTAFTTVFAKTWEKEGSEASWKLANRLFSALFTFMALVSLLGILSAPALVWITNFGFSSVPGKLELTIVLTRILFPFILLVSLAASAMGILNARSVFGPPASASTAFNIVSVLLGVLLAYLFDPQNEPFHPRFGPRALYGVCFGVLLGGLAQLAIQVPPLSRLGYRYRWDTTWNDPHLQEIWKLMLPTLLAGAAVQINVLVNGAFASQINGARSWLSCAFRLMQFPIGVFGVAIATVTLPAVARDQSRADFPSFGRRVRESLRLAFFLTVPSSLGLAVLAEPLVRLIYQHGRFTADDTLQTAGALQVYALGLSSYAAIKVLSPCFYALDLPQIPLRVSLIGITINFLLNWIFMHLLHLGHLGLALSTSAVATLNCWQLWRALPREVATENQKGWSTFSLKLSLAAAACTIVAYALEHGWVLQTRHGYSLALSLFTTVVTAAGVYFVAGRWLTLPEATLLLQAARARWARIYRGLVGV</sequence>
<dbReference type="NCBIfam" id="TIGR01695">
    <property type="entry name" value="murJ_mviN"/>
    <property type="match status" value="1"/>
</dbReference>
<dbReference type="GO" id="GO:0005886">
    <property type="term" value="C:plasma membrane"/>
    <property type="evidence" value="ECO:0007669"/>
    <property type="project" value="UniProtKB-SubCell"/>
</dbReference>
<dbReference type="GO" id="GO:0034204">
    <property type="term" value="P:lipid translocation"/>
    <property type="evidence" value="ECO:0007669"/>
    <property type="project" value="TreeGrafter"/>
</dbReference>
<dbReference type="GO" id="GO:0009252">
    <property type="term" value="P:peptidoglycan biosynthetic process"/>
    <property type="evidence" value="ECO:0007669"/>
    <property type="project" value="UniProtKB-UniRule"/>
</dbReference>
<keyword evidence="2 10" id="KW-1003">Cell membrane</keyword>
<accession>A0A8J2FNL9</accession>
<keyword evidence="10 11" id="KW-0961">Cell wall biogenesis/degradation</keyword>
<dbReference type="UniPathway" id="UPA00219"/>
<gene>
    <name evidence="10 12" type="primary">murJ</name>
    <name evidence="12" type="ORF">MPNT_140047</name>
</gene>
<keyword evidence="13" id="KW-1185">Reference proteome</keyword>
<evidence type="ECO:0000313" key="12">
    <source>
        <dbReference type="EMBL" id="CAF0693573.1"/>
    </source>
</evidence>
<dbReference type="GO" id="GO:0008360">
    <property type="term" value="P:regulation of cell shape"/>
    <property type="evidence" value="ECO:0007669"/>
    <property type="project" value="UniProtKB-UniRule"/>
</dbReference>
<dbReference type="Proteomes" id="UP000663859">
    <property type="component" value="Unassembled WGS sequence"/>
</dbReference>
<evidence type="ECO:0000256" key="9">
    <source>
        <dbReference type="ARBA" id="ARBA00061532"/>
    </source>
</evidence>
<dbReference type="PRINTS" id="PR01806">
    <property type="entry name" value="VIRFACTRMVIN"/>
</dbReference>
<keyword evidence="5 10" id="KW-0573">Peptidoglycan synthesis</keyword>
<evidence type="ECO:0000256" key="1">
    <source>
        <dbReference type="ARBA" id="ARBA00004651"/>
    </source>
</evidence>
<proteinExistence type="inferred from homology"/>
<keyword evidence="7 10" id="KW-0472">Membrane</keyword>
<keyword evidence="10 11" id="KW-0813">Transport</keyword>
<comment type="caution">
    <text evidence="10">Lacks conserved residue(s) required for the propagation of feature annotation.</text>
</comment>
<dbReference type="Pfam" id="PF03023">
    <property type="entry name" value="MurJ"/>
    <property type="match status" value="1"/>
</dbReference>
<evidence type="ECO:0000313" key="13">
    <source>
        <dbReference type="Proteomes" id="UP000663859"/>
    </source>
</evidence>
<evidence type="ECO:0000256" key="4">
    <source>
        <dbReference type="ARBA" id="ARBA00022960"/>
    </source>
</evidence>
<feature type="transmembrane region" description="Helical" evidence="10">
    <location>
        <begin position="245"/>
        <end position="269"/>
    </location>
</feature>
<evidence type="ECO:0000256" key="6">
    <source>
        <dbReference type="ARBA" id="ARBA00022989"/>
    </source>
</evidence>
<dbReference type="GO" id="GO:0071555">
    <property type="term" value="P:cell wall organization"/>
    <property type="evidence" value="ECO:0007669"/>
    <property type="project" value="UniProtKB-UniRule"/>
</dbReference>
<dbReference type="GO" id="GO:0015648">
    <property type="term" value="F:lipid-linked peptidoglycan transporter activity"/>
    <property type="evidence" value="ECO:0007669"/>
    <property type="project" value="UniProtKB-UniRule"/>
</dbReference>
<feature type="transmembrane region" description="Helical" evidence="10">
    <location>
        <begin position="461"/>
        <end position="479"/>
    </location>
</feature>
<dbReference type="AlphaFoldDB" id="A0A8J2FNL9"/>
<evidence type="ECO:0000256" key="10">
    <source>
        <dbReference type="HAMAP-Rule" id="MF_02078"/>
    </source>
</evidence>
<evidence type="ECO:0000256" key="8">
    <source>
        <dbReference type="ARBA" id="ARBA00060041"/>
    </source>
</evidence>
<comment type="similarity">
    <text evidence="9 10 11">Belongs to the MurJ/MviN family.</text>
</comment>
<dbReference type="PANTHER" id="PTHR47019">
    <property type="entry name" value="LIPID II FLIPPASE MURJ"/>
    <property type="match status" value="1"/>
</dbReference>
<comment type="subcellular location">
    <subcellularLocation>
        <location evidence="1 10">Cell membrane</location>
        <topology evidence="1 10">Multi-pass membrane protein</topology>
    </subcellularLocation>
</comment>